<sequence>MSLCVFCPDEAEWEFPAVSSLTSGPGPGQTLLPQAPPGRKLSPQRRKEACVQPTLRWPSPHSPSPDIIPHWSTDVLLLNLIPGRNLQCRHGTGEKNGTCYPSEEGVHTVKFTRRYQPTKTGTGNEEAVYSRATVPHVAPPAPGRPSPSPPLSSVRYRENA</sequence>
<reference evidence="2" key="1">
    <citation type="journal article" date="2023" name="Science">
        <title>Genome structures resolve the early diversification of teleost fishes.</title>
        <authorList>
            <person name="Parey E."/>
            <person name="Louis A."/>
            <person name="Montfort J."/>
            <person name="Bouchez O."/>
            <person name="Roques C."/>
            <person name="Iampietro C."/>
            <person name="Lluch J."/>
            <person name="Castinel A."/>
            <person name="Donnadieu C."/>
            <person name="Desvignes T."/>
            <person name="Floi Bucao C."/>
            <person name="Jouanno E."/>
            <person name="Wen M."/>
            <person name="Mejri S."/>
            <person name="Dirks R."/>
            <person name="Jansen H."/>
            <person name="Henkel C."/>
            <person name="Chen W.J."/>
            <person name="Zahm M."/>
            <person name="Cabau C."/>
            <person name="Klopp C."/>
            <person name="Thompson A.W."/>
            <person name="Robinson-Rechavi M."/>
            <person name="Braasch I."/>
            <person name="Lecointre G."/>
            <person name="Bobe J."/>
            <person name="Postlethwait J.H."/>
            <person name="Berthelot C."/>
            <person name="Roest Crollius H."/>
            <person name="Guiguen Y."/>
        </authorList>
    </citation>
    <scope>NUCLEOTIDE SEQUENCE</scope>
    <source>
        <strain evidence="2">Concon-B</strain>
    </source>
</reference>
<keyword evidence="3" id="KW-1185">Reference proteome</keyword>
<name>A0A9Q1HT16_CONCO</name>
<dbReference type="EMBL" id="JAFJMO010000013">
    <property type="protein sequence ID" value="KAJ8259019.1"/>
    <property type="molecule type" value="Genomic_DNA"/>
</dbReference>
<evidence type="ECO:0000313" key="2">
    <source>
        <dbReference type="EMBL" id="KAJ8259019.1"/>
    </source>
</evidence>
<feature type="region of interest" description="Disordered" evidence="1">
    <location>
        <begin position="134"/>
        <end position="160"/>
    </location>
</feature>
<accession>A0A9Q1HT16</accession>
<evidence type="ECO:0000256" key="1">
    <source>
        <dbReference type="SAM" id="MobiDB-lite"/>
    </source>
</evidence>
<gene>
    <name evidence="2" type="ORF">COCON_G00180310</name>
</gene>
<dbReference type="AlphaFoldDB" id="A0A9Q1HT16"/>
<evidence type="ECO:0000313" key="3">
    <source>
        <dbReference type="Proteomes" id="UP001152803"/>
    </source>
</evidence>
<organism evidence="2 3">
    <name type="scientific">Conger conger</name>
    <name type="common">Conger eel</name>
    <name type="synonym">Muraena conger</name>
    <dbReference type="NCBI Taxonomy" id="82655"/>
    <lineage>
        <taxon>Eukaryota</taxon>
        <taxon>Metazoa</taxon>
        <taxon>Chordata</taxon>
        <taxon>Craniata</taxon>
        <taxon>Vertebrata</taxon>
        <taxon>Euteleostomi</taxon>
        <taxon>Actinopterygii</taxon>
        <taxon>Neopterygii</taxon>
        <taxon>Teleostei</taxon>
        <taxon>Anguilliformes</taxon>
        <taxon>Congridae</taxon>
        <taxon>Conger</taxon>
    </lineage>
</organism>
<dbReference type="Proteomes" id="UP001152803">
    <property type="component" value="Unassembled WGS sequence"/>
</dbReference>
<feature type="compositionally biased region" description="Pro residues" evidence="1">
    <location>
        <begin position="137"/>
        <end position="150"/>
    </location>
</feature>
<protein>
    <submittedName>
        <fullName evidence="2">Uncharacterized protein</fullName>
    </submittedName>
</protein>
<proteinExistence type="predicted"/>
<feature type="region of interest" description="Disordered" evidence="1">
    <location>
        <begin position="18"/>
        <end position="47"/>
    </location>
</feature>
<comment type="caution">
    <text evidence="2">The sequence shown here is derived from an EMBL/GenBank/DDBJ whole genome shotgun (WGS) entry which is preliminary data.</text>
</comment>